<sequence length="142" mass="16360">MAWWLQTRRMEHLGVMGTLRLLWRTEGWAGLFRCDCLAASSHNNPASARGNYASVVRIVPYSATHFAVYEHYRRLLVDHVIAPAATVRAAGANTRARSMRWAQSARVTRQYQRFSFRSASLARCHAKICYICLPRRWDVFDS</sequence>
<dbReference type="Pfam" id="PF00153">
    <property type="entry name" value="Mito_carr"/>
    <property type="match status" value="1"/>
</dbReference>
<name>A0A6A0A622_HAELA</name>
<dbReference type="SUPFAM" id="SSF103506">
    <property type="entry name" value="Mitochondrial carrier"/>
    <property type="match status" value="1"/>
</dbReference>
<reference evidence="4 5" key="1">
    <citation type="submission" date="2020-02" db="EMBL/GenBank/DDBJ databases">
        <title>Draft genome sequence of Haematococcus lacustris strain NIES-144.</title>
        <authorList>
            <person name="Morimoto D."/>
            <person name="Nakagawa S."/>
            <person name="Yoshida T."/>
            <person name="Sawayama S."/>
        </authorList>
    </citation>
    <scope>NUCLEOTIDE SEQUENCE [LARGE SCALE GENOMIC DNA]</scope>
    <source>
        <strain evidence="4 5">NIES-144</strain>
    </source>
</reference>
<dbReference type="Gene3D" id="1.50.40.10">
    <property type="entry name" value="Mitochondrial carrier domain"/>
    <property type="match status" value="1"/>
</dbReference>
<evidence type="ECO:0000256" key="1">
    <source>
        <dbReference type="ARBA" id="ARBA00004141"/>
    </source>
</evidence>
<dbReference type="Proteomes" id="UP000485058">
    <property type="component" value="Unassembled WGS sequence"/>
</dbReference>
<dbReference type="AlphaFoldDB" id="A0A6A0A622"/>
<comment type="subcellular location">
    <subcellularLocation>
        <location evidence="1">Membrane</location>
        <topology evidence="1">Multi-pass membrane protein</topology>
    </subcellularLocation>
</comment>
<protein>
    <submittedName>
        <fullName evidence="4">Uncharacterized protein</fullName>
    </submittedName>
</protein>
<organism evidence="4 5">
    <name type="scientific">Haematococcus lacustris</name>
    <name type="common">Green alga</name>
    <name type="synonym">Haematococcus pluvialis</name>
    <dbReference type="NCBI Taxonomy" id="44745"/>
    <lineage>
        <taxon>Eukaryota</taxon>
        <taxon>Viridiplantae</taxon>
        <taxon>Chlorophyta</taxon>
        <taxon>core chlorophytes</taxon>
        <taxon>Chlorophyceae</taxon>
        <taxon>CS clade</taxon>
        <taxon>Chlamydomonadales</taxon>
        <taxon>Haematococcaceae</taxon>
        <taxon>Haematococcus</taxon>
    </lineage>
</organism>
<accession>A0A6A0A622</accession>
<dbReference type="GO" id="GO:0016020">
    <property type="term" value="C:membrane"/>
    <property type="evidence" value="ECO:0007669"/>
    <property type="project" value="UniProtKB-SubCell"/>
</dbReference>
<gene>
    <name evidence="4" type="ORF">HaLaN_26361</name>
</gene>
<comment type="caution">
    <text evidence="4">The sequence shown here is derived from an EMBL/GenBank/DDBJ whole genome shotgun (WGS) entry which is preliminary data.</text>
</comment>
<evidence type="ECO:0000256" key="3">
    <source>
        <dbReference type="ARBA" id="ARBA00023136"/>
    </source>
</evidence>
<proteinExistence type="predicted"/>
<keyword evidence="2" id="KW-0812">Transmembrane</keyword>
<dbReference type="EMBL" id="BLLF01003689">
    <property type="protein sequence ID" value="GFH27960.1"/>
    <property type="molecule type" value="Genomic_DNA"/>
</dbReference>
<keyword evidence="5" id="KW-1185">Reference proteome</keyword>
<dbReference type="InterPro" id="IPR023395">
    <property type="entry name" value="MCP_dom_sf"/>
</dbReference>
<dbReference type="InterPro" id="IPR018108">
    <property type="entry name" value="MCP_transmembrane"/>
</dbReference>
<evidence type="ECO:0000313" key="5">
    <source>
        <dbReference type="Proteomes" id="UP000485058"/>
    </source>
</evidence>
<evidence type="ECO:0000256" key="2">
    <source>
        <dbReference type="ARBA" id="ARBA00022692"/>
    </source>
</evidence>
<evidence type="ECO:0000313" key="4">
    <source>
        <dbReference type="EMBL" id="GFH27960.1"/>
    </source>
</evidence>
<keyword evidence="3" id="KW-0472">Membrane</keyword>